<protein>
    <submittedName>
        <fullName evidence="2">Uncharacterized protein</fullName>
    </submittedName>
</protein>
<keyword evidence="3" id="KW-1185">Reference proteome</keyword>
<feature type="compositionally biased region" description="Basic and acidic residues" evidence="1">
    <location>
        <begin position="220"/>
        <end position="242"/>
    </location>
</feature>
<dbReference type="EMBL" id="ML178814">
    <property type="protein sequence ID" value="TFL07601.1"/>
    <property type="molecule type" value="Genomic_DNA"/>
</dbReference>
<dbReference type="OrthoDB" id="2683368at2759"/>
<feature type="compositionally biased region" description="Basic and acidic residues" evidence="1">
    <location>
        <begin position="294"/>
        <end position="306"/>
    </location>
</feature>
<evidence type="ECO:0000313" key="3">
    <source>
        <dbReference type="Proteomes" id="UP000305067"/>
    </source>
</evidence>
<feature type="region of interest" description="Disordered" evidence="1">
    <location>
        <begin position="264"/>
        <end position="362"/>
    </location>
</feature>
<evidence type="ECO:0000313" key="2">
    <source>
        <dbReference type="EMBL" id="TFL07601.1"/>
    </source>
</evidence>
<dbReference type="Proteomes" id="UP000305067">
    <property type="component" value="Unassembled WGS sequence"/>
</dbReference>
<name>A0A5C3R3N9_9AGAR</name>
<feature type="compositionally biased region" description="Basic and acidic residues" evidence="1">
    <location>
        <begin position="313"/>
        <end position="335"/>
    </location>
</feature>
<feature type="region of interest" description="Disordered" evidence="1">
    <location>
        <begin position="1"/>
        <end position="153"/>
    </location>
</feature>
<gene>
    <name evidence="2" type="ORF">BDV98DRAFT_578950</name>
</gene>
<reference evidence="2 3" key="1">
    <citation type="journal article" date="2019" name="Nat. Ecol. Evol.">
        <title>Megaphylogeny resolves global patterns of mushroom evolution.</title>
        <authorList>
            <person name="Varga T."/>
            <person name="Krizsan K."/>
            <person name="Foldi C."/>
            <person name="Dima B."/>
            <person name="Sanchez-Garcia M."/>
            <person name="Sanchez-Ramirez S."/>
            <person name="Szollosi G.J."/>
            <person name="Szarkandi J.G."/>
            <person name="Papp V."/>
            <person name="Albert L."/>
            <person name="Andreopoulos W."/>
            <person name="Angelini C."/>
            <person name="Antonin V."/>
            <person name="Barry K.W."/>
            <person name="Bougher N.L."/>
            <person name="Buchanan P."/>
            <person name="Buyck B."/>
            <person name="Bense V."/>
            <person name="Catcheside P."/>
            <person name="Chovatia M."/>
            <person name="Cooper J."/>
            <person name="Damon W."/>
            <person name="Desjardin D."/>
            <person name="Finy P."/>
            <person name="Geml J."/>
            <person name="Haridas S."/>
            <person name="Hughes K."/>
            <person name="Justo A."/>
            <person name="Karasinski D."/>
            <person name="Kautmanova I."/>
            <person name="Kiss B."/>
            <person name="Kocsube S."/>
            <person name="Kotiranta H."/>
            <person name="LaButti K.M."/>
            <person name="Lechner B.E."/>
            <person name="Liimatainen K."/>
            <person name="Lipzen A."/>
            <person name="Lukacs Z."/>
            <person name="Mihaltcheva S."/>
            <person name="Morgado L.N."/>
            <person name="Niskanen T."/>
            <person name="Noordeloos M.E."/>
            <person name="Ohm R.A."/>
            <person name="Ortiz-Santana B."/>
            <person name="Ovrebo C."/>
            <person name="Racz N."/>
            <person name="Riley R."/>
            <person name="Savchenko A."/>
            <person name="Shiryaev A."/>
            <person name="Soop K."/>
            <person name="Spirin V."/>
            <person name="Szebenyi C."/>
            <person name="Tomsovsky M."/>
            <person name="Tulloss R.E."/>
            <person name="Uehling J."/>
            <person name="Grigoriev I.V."/>
            <person name="Vagvolgyi C."/>
            <person name="Papp T."/>
            <person name="Martin F.M."/>
            <person name="Miettinen O."/>
            <person name="Hibbett D.S."/>
            <person name="Nagy L.G."/>
        </authorList>
    </citation>
    <scope>NUCLEOTIDE SEQUENCE [LARGE SCALE GENOMIC DNA]</scope>
    <source>
        <strain evidence="2 3">CBS 309.79</strain>
    </source>
</reference>
<dbReference type="AlphaFoldDB" id="A0A5C3R3N9"/>
<accession>A0A5C3R3N9</accession>
<sequence length="362" mass="39113">MSGRSSRPTTPGLPSGPRTHSSAHRVRPDESRSREPTSQRTNRHISSREPAPRSASRSAHDRERAPRRDERTRPNVPSHKSADSTSSSNTTSSAASSLFDRVKAGAGYASSRTSFEDDDPPPQSKSLRNKRMADRGPSPASEDDLNPLPEGEGATIWSKVAGAASTLTVSVSKAWAVNIPMLAGEETPEGGETRLTKALRAYHLAKAQDPTDLPDWLFEPNERKPVARKTTPDNARKMRNDVQDVEAPAPLRSTGLRDIYAAAAASGPPAPTVVRDRPRYYPEPQSGTTTPSKASDRLRAIRDAKRGALARDIAPDIRRDDDVRVKVDTGVDRSGRHTPTGASRTAPRPGLPSGPGGMRRRA</sequence>
<feature type="compositionally biased region" description="Gly residues" evidence="1">
    <location>
        <begin position="353"/>
        <end position="362"/>
    </location>
</feature>
<organism evidence="2 3">
    <name type="scientific">Pterulicium gracile</name>
    <dbReference type="NCBI Taxonomy" id="1884261"/>
    <lineage>
        <taxon>Eukaryota</taxon>
        <taxon>Fungi</taxon>
        <taxon>Dikarya</taxon>
        <taxon>Basidiomycota</taxon>
        <taxon>Agaricomycotina</taxon>
        <taxon>Agaricomycetes</taxon>
        <taxon>Agaricomycetidae</taxon>
        <taxon>Agaricales</taxon>
        <taxon>Pleurotineae</taxon>
        <taxon>Pterulaceae</taxon>
        <taxon>Pterulicium</taxon>
    </lineage>
</organism>
<feature type="region of interest" description="Disordered" evidence="1">
    <location>
        <begin position="211"/>
        <end position="250"/>
    </location>
</feature>
<feature type="compositionally biased region" description="Basic and acidic residues" evidence="1">
    <location>
        <begin position="58"/>
        <end position="73"/>
    </location>
</feature>
<feature type="compositionally biased region" description="Basic and acidic residues" evidence="1">
    <location>
        <begin position="26"/>
        <end position="37"/>
    </location>
</feature>
<proteinExistence type="predicted"/>
<evidence type="ECO:0000256" key="1">
    <source>
        <dbReference type="SAM" id="MobiDB-lite"/>
    </source>
</evidence>
<feature type="compositionally biased region" description="Low complexity" evidence="1">
    <location>
        <begin position="83"/>
        <end position="97"/>
    </location>
</feature>